<dbReference type="CDD" id="cd07153">
    <property type="entry name" value="Fur_like"/>
    <property type="match status" value="1"/>
</dbReference>
<dbReference type="EMBL" id="RFKV01000013">
    <property type="protein sequence ID" value="RMD77658.1"/>
    <property type="molecule type" value="Genomic_DNA"/>
</dbReference>
<evidence type="ECO:0000256" key="5">
    <source>
        <dbReference type="ARBA" id="ARBA00023125"/>
    </source>
</evidence>
<dbReference type="InterPro" id="IPR036390">
    <property type="entry name" value="WH_DNA-bd_sf"/>
</dbReference>
<evidence type="ECO:0000256" key="6">
    <source>
        <dbReference type="ARBA" id="ARBA00023163"/>
    </source>
</evidence>
<sequence>MSVSRFSSKRDKILKLFFTHHVLTANDVCNLLPEIDKATVYRNLSYFVRLGVLKELNIKRNVLSYELVDSQDFHHHFICRKCNQVIKVHGIDADKFKKSLPAGTSIESVSLNLVGLCSNCNLSNC</sequence>
<dbReference type="Gene3D" id="3.30.1490.190">
    <property type="match status" value="1"/>
</dbReference>
<proteinExistence type="inferred from homology"/>
<keyword evidence="3 7" id="KW-0862">Zinc</keyword>
<dbReference type="Gene3D" id="1.10.10.10">
    <property type="entry name" value="Winged helix-like DNA-binding domain superfamily/Winged helix DNA-binding domain"/>
    <property type="match status" value="1"/>
</dbReference>
<keyword evidence="2" id="KW-0678">Repressor</keyword>
<keyword evidence="4" id="KW-0805">Transcription regulation</keyword>
<reference evidence="8 9" key="1">
    <citation type="submission" date="2018-10" db="EMBL/GenBank/DDBJ databases">
        <title>Thermophilic Lithotrophy and Phototrophy in an Intertidal, Iron-rich, Geothermal Spring.</title>
        <authorList>
            <person name="Ward L.M."/>
            <person name="Idei A."/>
            <person name="Nakagawa M."/>
            <person name="Ueno Y."/>
            <person name="Fischer W."/>
            <person name="Mcglynn S.E."/>
        </authorList>
    </citation>
    <scope>NUCLEOTIDE SEQUENCE [LARGE SCALE GENOMIC DNA]</scope>
    <source>
        <strain evidence="8">J137</strain>
    </source>
</reference>
<dbReference type="InterPro" id="IPR043135">
    <property type="entry name" value="Fur_C"/>
</dbReference>
<evidence type="ECO:0000256" key="3">
    <source>
        <dbReference type="ARBA" id="ARBA00022833"/>
    </source>
</evidence>
<gene>
    <name evidence="8" type="ORF">D6810_00360</name>
</gene>
<accession>A0A3M0Z6A0</accession>
<keyword evidence="5" id="KW-0238">DNA-binding</keyword>
<dbReference type="SUPFAM" id="SSF46785">
    <property type="entry name" value="Winged helix' DNA-binding domain"/>
    <property type="match status" value="1"/>
</dbReference>
<feature type="binding site" evidence="7">
    <location>
        <position position="79"/>
    </location>
    <ligand>
        <name>Zn(2+)</name>
        <dbReference type="ChEBI" id="CHEBI:29105"/>
    </ligand>
</feature>
<comment type="similarity">
    <text evidence="1">Belongs to the Fur family.</text>
</comment>
<evidence type="ECO:0000256" key="4">
    <source>
        <dbReference type="ARBA" id="ARBA00023015"/>
    </source>
</evidence>
<dbReference type="GO" id="GO:0008270">
    <property type="term" value="F:zinc ion binding"/>
    <property type="evidence" value="ECO:0007669"/>
    <property type="project" value="TreeGrafter"/>
</dbReference>
<dbReference type="GO" id="GO:0000976">
    <property type="term" value="F:transcription cis-regulatory region binding"/>
    <property type="evidence" value="ECO:0007669"/>
    <property type="project" value="TreeGrafter"/>
</dbReference>
<dbReference type="InterPro" id="IPR002481">
    <property type="entry name" value="FUR"/>
</dbReference>
<dbReference type="GO" id="GO:0045892">
    <property type="term" value="P:negative regulation of DNA-templated transcription"/>
    <property type="evidence" value="ECO:0007669"/>
    <property type="project" value="TreeGrafter"/>
</dbReference>
<feature type="binding site" evidence="7">
    <location>
        <position position="120"/>
    </location>
    <ligand>
        <name>Zn(2+)</name>
        <dbReference type="ChEBI" id="CHEBI:29105"/>
    </ligand>
</feature>
<comment type="cofactor">
    <cofactor evidence="7">
        <name>Zn(2+)</name>
        <dbReference type="ChEBI" id="CHEBI:29105"/>
    </cofactor>
    <text evidence="7">Binds 1 zinc ion per subunit.</text>
</comment>
<dbReference type="Proteomes" id="UP000269410">
    <property type="component" value="Unassembled WGS sequence"/>
</dbReference>
<feature type="binding site" evidence="7">
    <location>
        <position position="82"/>
    </location>
    <ligand>
        <name>Zn(2+)</name>
        <dbReference type="ChEBI" id="CHEBI:29105"/>
    </ligand>
</feature>
<organism evidence="8 9">
    <name type="scientific">Candidatus Dojkabacteria bacterium</name>
    <dbReference type="NCBI Taxonomy" id="2099670"/>
    <lineage>
        <taxon>Bacteria</taxon>
        <taxon>Candidatus Dojkabacteria</taxon>
    </lineage>
</organism>
<dbReference type="PANTHER" id="PTHR33202">
    <property type="entry name" value="ZINC UPTAKE REGULATION PROTEIN"/>
    <property type="match status" value="1"/>
</dbReference>
<name>A0A3M0Z6A0_9BACT</name>
<evidence type="ECO:0000256" key="2">
    <source>
        <dbReference type="ARBA" id="ARBA00022491"/>
    </source>
</evidence>
<keyword evidence="7" id="KW-0479">Metal-binding</keyword>
<dbReference type="PANTHER" id="PTHR33202:SF7">
    <property type="entry name" value="FERRIC UPTAKE REGULATION PROTEIN"/>
    <property type="match status" value="1"/>
</dbReference>
<evidence type="ECO:0000256" key="7">
    <source>
        <dbReference type="PIRSR" id="PIRSR602481-1"/>
    </source>
</evidence>
<evidence type="ECO:0000313" key="9">
    <source>
        <dbReference type="Proteomes" id="UP000269410"/>
    </source>
</evidence>
<evidence type="ECO:0000313" key="8">
    <source>
        <dbReference type="EMBL" id="RMD77658.1"/>
    </source>
</evidence>
<feature type="binding site" evidence="7">
    <location>
        <position position="117"/>
    </location>
    <ligand>
        <name>Zn(2+)</name>
        <dbReference type="ChEBI" id="CHEBI:29105"/>
    </ligand>
</feature>
<dbReference type="GO" id="GO:0003700">
    <property type="term" value="F:DNA-binding transcription factor activity"/>
    <property type="evidence" value="ECO:0007669"/>
    <property type="project" value="InterPro"/>
</dbReference>
<comment type="caution">
    <text evidence="8">The sequence shown here is derived from an EMBL/GenBank/DDBJ whole genome shotgun (WGS) entry which is preliminary data.</text>
</comment>
<keyword evidence="6" id="KW-0804">Transcription</keyword>
<protein>
    <submittedName>
        <fullName evidence="8">Transcriptional repressor</fullName>
    </submittedName>
</protein>
<dbReference type="GO" id="GO:1900376">
    <property type="term" value="P:regulation of secondary metabolite biosynthetic process"/>
    <property type="evidence" value="ECO:0007669"/>
    <property type="project" value="TreeGrafter"/>
</dbReference>
<dbReference type="InterPro" id="IPR036388">
    <property type="entry name" value="WH-like_DNA-bd_sf"/>
</dbReference>
<dbReference type="AlphaFoldDB" id="A0A3M0Z6A0"/>
<evidence type="ECO:0000256" key="1">
    <source>
        <dbReference type="ARBA" id="ARBA00007957"/>
    </source>
</evidence>
<dbReference type="Pfam" id="PF01475">
    <property type="entry name" value="FUR"/>
    <property type="match status" value="1"/>
</dbReference>